<dbReference type="KEGG" id="pgu:PGUG_00852"/>
<reference evidence="2 3" key="1">
    <citation type="journal article" date="2009" name="Nature">
        <title>Evolution of pathogenicity and sexual reproduction in eight Candida genomes.</title>
        <authorList>
            <person name="Butler G."/>
            <person name="Rasmussen M.D."/>
            <person name="Lin M.F."/>
            <person name="Santos M.A."/>
            <person name="Sakthikumar S."/>
            <person name="Munro C.A."/>
            <person name="Rheinbay E."/>
            <person name="Grabherr M."/>
            <person name="Forche A."/>
            <person name="Reedy J.L."/>
            <person name="Agrafioti I."/>
            <person name="Arnaud M.B."/>
            <person name="Bates S."/>
            <person name="Brown A.J."/>
            <person name="Brunke S."/>
            <person name="Costanzo M.C."/>
            <person name="Fitzpatrick D.A."/>
            <person name="de Groot P.W."/>
            <person name="Harris D."/>
            <person name="Hoyer L.L."/>
            <person name="Hube B."/>
            <person name="Klis F.M."/>
            <person name="Kodira C."/>
            <person name="Lennard N."/>
            <person name="Logue M.E."/>
            <person name="Martin R."/>
            <person name="Neiman A.M."/>
            <person name="Nikolaou E."/>
            <person name="Quail M.A."/>
            <person name="Quinn J."/>
            <person name="Santos M.C."/>
            <person name="Schmitzberger F.F."/>
            <person name="Sherlock G."/>
            <person name="Shah P."/>
            <person name="Silverstein K.A."/>
            <person name="Skrzypek M.S."/>
            <person name="Soll D."/>
            <person name="Staggs R."/>
            <person name="Stansfield I."/>
            <person name="Stumpf M.P."/>
            <person name="Sudbery P.E."/>
            <person name="Srikantha T."/>
            <person name="Zeng Q."/>
            <person name="Berman J."/>
            <person name="Berriman M."/>
            <person name="Heitman J."/>
            <person name="Gow N.A."/>
            <person name="Lorenz M.C."/>
            <person name="Birren B.W."/>
            <person name="Kellis M."/>
            <person name="Cuomo C.A."/>
        </authorList>
    </citation>
    <scope>NUCLEOTIDE SEQUENCE [LARGE SCALE GENOMIC DNA]</scope>
    <source>
        <strain evidence="3">ATCC 6260 / CBS 566 / DSM 6381 / JCM 1539 / NBRC 10279 / NRRL Y-324</strain>
    </source>
</reference>
<accession>A5DC47</accession>
<dbReference type="GeneID" id="5128620"/>
<feature type="transmembrane region" description="Helical" evidence="1">
    <location>
        <begin position="6"/>
        <end position="25"/>
    </location>
</feature>
<dbReference type="AlphaFoldDB" id="A5DC47"/>
<keyword evidence="1" id="KW-0812">Transmembrane</keyword>
<organism evidence="2 3">
    <name type="scientific">Meyerozyma guilliermondii (strain ATCC 6260 / CBS 566 / DSM 6381 / JCM 1539 / NBRC 10279 / NRRL Y-324)</name>
    <name type="common">Yeast</name>
    <name type="synonym">Candida guilliermondii</name>
    <dbReference type="NCBI Taxonomy" id="294746"/>
    <lineage>
        <taxon>Eukaryota</taxon>
        <taxon>Fungi</taxon>
        <taxon>Dikarya</taxon>
        <taxon>Ascomycota</taxon>
        <taxon>Saccharomycotina</taxon>
        <taxon>Pichiomycetes</taxon>
        <taxon>Debaryomycetaceae</taxon>
        <taxon>Meyerozyma</taxon>
    </lineage>
</organism>
<keyword evidence="1" id="KW-0472">Membrane</keyword>
<keyword evidence="3" id="KW-1185">Reference proteome</keyword>
<protein>
    <submittedName>
        <fullName evidence="2">Uncharacterized protein</fullName>
    </submittedName>
</protein>
<dbReference type="RefSeq" id="XP_001487475.2">
    <property type="nucleotide sequence ID" value="XM_001487425.1"/>
</dbReference>
<dbReference type="VEuPathDB" id="FungiDB:PGUG_00852"/>
<evidence type="ECO:0000256" key="1">
    <source>
        <dbReference type="SAM" id="Phobius"/>
    </source>
</evidence>
<proteinExistence type="predicted"/>
<dbReference type="Proteomes" id="UP000001997">
    <property type="component" value="Unassembled WGS sequence"/>
</dbReference>
<dbReference type="EMBL" id="CH408155">
    <property type="protein sequence ID" value="EDK36754.2"/>
    <property type="molecule type" value="Genomic_DNA"/>
</dbReference>
<evidence type="ECO:0000313" key="3">
    <source>
        <dbReference type="Proteomes" id="UP000001997"/>
    </source>
</evidence>
<dbReference type="InParanoid" id="A5DC47"/>
<gene>
    <name evidence="2" type="ORF">PGUG_00852</name>
</gene>
<feature type="transmembrane region" description="Helical" evidence="1">
    <location>
        <begin position="119"/>
        <end position="138"/>
    </location>
</feature>
<name>A5DC47_PICGU</name>
<dbReference type="HOGENOM" id="CLU_1533139_0_0_1"/>
<sequence length="175" mass="20284">MLFYGYSFVFLCVRMPISVLMPILLSSRQKFREWTGGCGIRSWDVGHKFPGRSLCERYHHLFRRRCFFCGYGFGHIYPWQGLIDNLDVGFSIVDSHLIITACNAMLPSYMSRQRIMPRIALHLVVVSTAVDTFVYLLFGGMHKFLMAQKFVFTVEYFEACSVALWVNQVALMNHS</sequence>
<keyword evidence="1" id="KW-1133">Transmembrane helix</keyword>
<evidence type="ECO:0000313" key="2">
    <source>
        <dbReference type="EMBL" id="EDK36754.2"/>
    </source>
</evidence>